<evidence type="ECO:0000313" key="1">
    <source>
        <dbReference type="EMBL" id="MDN3570657.1"/>
    </source>
</evidence>
<dbReference type="Proteomes" id="UP001244297">
    <property type="component" value="Unassembled WGS sequence"/>
</dbReference>
<accession>A0ABT8ALP6</accession>
<name>A0ABT8ALP6_9HYPH</name>
<dbReference type="RefSeq" id="WP_238285535.1">
    <property type="nucleotide sequence ID" value="NZ_BPQS01000003.1"/>
</dbReference>
<keyword evidence="2" id="KW-1185">Reference proteome</keyword>
<evidence type="ECO:0000313" key="2">
    <source>
        <dbReference type="Proteomes" id="UP001244297"/>
    </source>
</evidence>
<evidence type="ECO:0008006" key="3">
    <source>
        <dbReference type="Google" id="ProtNLM"/>
    </source>
</evidence>
<dbReference type="EMBL" id="JAUFPT010000023">
    <property type="protein sequence ID" value="MDN3570657.1"/>
    <property type="molecule type" value="Genomic_DNA"/>
</dbReference>
<protein>
    <recommendedName>
        <fullName evidence="3">Anti-sigma factor NepR domain-containing protein</fullName>
    </recommendedName>
</protein>
<reference evidence="2" key="1">
    <citation type="journal article" date="2019" name="Int. J. Syst. Evol. Microbiol.">
        <title>The Global Catalogue of Microorganisms (GCM) 10K type strain sequencing project: providing services to taxonomists for standard genome sequencing and annotation.</title>
        <authorList>
            <consortium name="The Broad Institute Genomics Platform"/>
            <consortium name="The Broad Institute Genome Sequencing Center for Infectious Disease"/>
            <person name="Wu L."/>
            <person name="Ma J."/>
        </authorList>
    </citation>
    <scope>NUCLEOTIDE SEQUENCE [LARGE SCALE GENOMIC DNA]</scope>
    <source>
        <strain evidence="2">CECT 7806</strain>
    </source>
</reference>
<comment type="caution">
    <text evidence="1">The sequence shown here is derived from an EMBL/GenBank/DDBJ whole genome shotgun (WGS) entry which is preliminary data.</text>
</comment>
<organism evidence="1 2">
    <name type="scientific">Methylobacterium longum</name>
    <dbReference type="NCBI Taxonomy" id="767694"/>
    <lineage>
        <taxon>Bacteria</taxon>
        <taxon>Pseudomonadati</taxon>
        <taxon>Pseudomonadota</taxon>
        <taxon>Alphaproteobacteria</taxon>
        <taxon>Hyphomicrobiales</taxon>
        <taxon>Methylobacteriaceae</taxon>
        <taxon>Methylobacterium</taxon>
    </lineage>
</organism>
<proteinExistence type="predicted"/>
<sequence>MKIVAANHADSLRRPGSWDTDAIAVLDTVREELRGFYGDAHDDLPVELTTLAQRLDSIEPGQGRAA</sequence>
<gene>
    <name evidence="1" type="ORF">QWZ18_08475</name>
</gene>